<evidence type="ECO:0000259" key="2">
    <source>
        <dbReference type="Pfam" id="PF02543"/>
    </source>
</evidence>
<dbReference type="Pfam" id="PF16861">
    <property type="entry name" value="Carbam_trans_C"/>
    <property type="match status" value="1"/>
</dbReference>
<reference evidence="4" key="1">
    <citation type="journal article" date="2015" name="Nature">
        <title>Complex archaea that bridge the gap between prokaryotes and eukaryotes.</title>
        <authorList>
            <person name="Spang A."/>
            <person name="Saw J.H."/>
            <person name="Jorgensen S.L."/>
            <person name="Zaremba-Niedzwiedzka K."/>
            <person name="Martijn J."/>
            <person name="Lind A.E."/>
            <person name="van Eijk R."/>
            <person name="Schleper C."/>
            <person name="Guy L."/>
            <person name="Ettema T.J."/>
        </authorList>
    </citation>
    <scope>NUCLEOTIDE SEQUENCE</scope>
</reference>
<evidence type="ECO:0000259" key="3">
    <source>
        <dbReference type="Pfam" id="PF16861"/>
    </source>
</evidence>
<dbReference type="InterPro" id="IPR038152">
    <property type="entry name" value="Carbam_trans_C_sf"/>
</dbReference>
<evidence type="ECO:0000313" key="4">
    <source>
        <dbReference type="EMBL" id="KKL93127.1"/>
    </source>
</evidence>
<proteinExistence type="inferred from homology"/>
<dbReference type="AlphaFoldDB" id="A0A0F9J1P6"/>
<feature type="domain" description="Carbamoyltransferase" evidence="2">
    <location>
        <begin position="9"/>
        <end position="338"/>
    </location>
</feature>
<comment type="similarity">
    <text evidence="1">Belongs to the NodU/CmcH family.</text>
</comment>
<dbReference type="InterPro" id="IPR031730">
    <property type="entry name" value="Carbam_trans_C"/>
</dbReference>
<comment type="caution">
    <text evidence="4">The sequence shown here is derived from an EMBL/GenBank/DDBJ whole genome shotgun (WGS) entry which is preliminary data.</text>
</comment>
<sequence length="567" mass="64934">MIILSIHDGHNASAALLIDGKIVGAVQEERFTRIKNDFTFPNRSIKWLLNSNHLYANNISKVVLCNHHMPYGANREQRKEIYRTNSNITKKIQYKIYSKVPIVKSTFVKIRKNRRIKELLKLNFKKSQIIFTEHHQLHAETAYFARGKFDEPVLVFTNDGSGDNLAGSVSIAENGEIKRIISIPKEDNLGSFYAMITYYLGMVPLEHEYKVMGLAPYTSQKNYQKAKEVFSNLYSIGKNDLKWKRTKRMPPPQQSYKFFKKLLNNVRFDIVSAGAQALIEEITSKWVHNVVKHTGIKNVIYSGGVVMNVKANKKIWELDNVDSFWAMPSGGDESNPIGGCYGAYYRETKDIDSIKPLNDMYLGPEFDETSLLENIDENKYQIKKLNGNASSIIADLLSNGEIVARSYGKLEFGPRALGNRSILADPSKRTNIKIINDMIKGRDFWMPFAVSLLDTFENRYIINPKHVNTEYMINTFDSTENINEIICGTHQYDKTTRPQIVRKSINNEYYEILNSFQKNTNIGGVMNTSFNLHGFPIILTHEHAFYVLENSGLYHLQVGNHLISKIK</sequence>
<name>A0A0F9J1P6_9ZZZZ</name>
<dbReference type="Gene3D" id="3.30.420.40">
    <property type="match status" value="2"/>
</dbReference>
<evidence type="ECO:0000256" key="1">
    <source>
        <dbReference type="ARBA" id="ARBA00006129"/>
    </source>
</evidence>
<evidence type="ECO:0008006" key="5">
    <source>
        <dbReference type="Google" id="ProtNLM"/>
    </source>
</evidence>
<dbReference type="GO" id="GO:0003824">
    <property type="term" value="F:catalytic activity"/>
    <property type="evidence" value="ECO:0007669"/>
    <property type="project" value="InterPro"/>
</dbReference>
<dbReference type="Gene3D" id="3.90.870.20">
    <property type="entry name" value="Carbamoyltransferase, C-terminal domain"/>
    <property type="match status" value="1"/>
</dbReference>
<gene>
    <name evidence="4" type="ORF">LCGC14_1877790</name>
</gene>
<dbReference type="SUPFAM" id="SSF53067">
    <property type="entry name" value="Actin-like ATPase domain"/>
    <property type="match status" value="1"/>
</dbReference>
<dbReference type="InterPro" id="IPR043129">
    <property type="entry name" value="ATPase_NBD"/>
</dbReference>
<accession>A0A0F9J1P6</accession>
<dbReference type="CDD" id="cd24100">
    <property type="entry name" value="ASKHA_NBD_MJ1051-like_N"/>
    <property type="match status" value="1"/>
</dbReference>
<dbReference type="PANTHER" id="PTHR34847:SF1">
    <property type="entry name" value="NODULATION PROTEIN U"/>
    <property type="match status" value="1"/>
</dbReference>
<dbReference type="PANTHER" id="PTHR34847">
    <property type="entry name" value="NODULATION PROTEIN U"/>
    <property type="match status" value="1"/>
</dbReference>
<dbReference type="Pfam" id="PF02543">
    <property type="entry name" value="Carbam_trans_N"/>
    <property type="match status" value="1"/>
</dbReference>
<feature type="domain" description="Carbamoyltransferase C-terminal" evidence="3">
    <location>
        <begin position="394"/>
        <end position="565"/>
    </location>
</feature>
<dbReference type="InterPro" id="IPR003696">
    <property type="entry name" value="Carbtransf_dom"/>
</dbReference>
<dbReference type="EMBL" id="LAZR01019277">
    <property type="protein sequence ID" value="KKL93127.1"/>
    <property type="molecule type" value="Genomic_DNA"/>
</dbReference>
<dbReference type="InterPro" id="IPR051338">
    <property type="entry name" value="NodU/CmcH_Carbamoyltrnsfr"/>
</dbReference>
<protein>
    <recommendedName>
        <fullName evidence="5">Carbamoyltransferase</fullName>
    </recommendedName>
</protein>
<organism evidence="4">
    <name type="scientific">marine sediment metagenome</name>
    <dbReference type="NCBI Taxonomy" id="412755"/>
    <lineage>
        <taxon>unclassified sequences</taxon>
        <taxon>metagenomes</taxon>
        <taxon>ecological metagenomes</taxon>
    </lineage>
</organism>